<protein>
    <recommendedName>
        <fullName evidence="3">Endonuclease/exonuclease/phosphatase domain-containing protein</fullName>
    </recommendedName>
</protein>
<proteinExistence type="predicted"/>
<dbReference type="SUPFAM" id="SSF56219">
    <property type="entry name" value="DNase I-like"/>
    <property type="match status" value="1"/>
</dbReference>
<name>A0A151JZU9_9HYME</name>
<feature type="non-terminal residue" evidence="1">
    <location>
        <position position="1"/>
    </location>
</feature>
<dbReference type="Proteomes" id="UP000078541">
    <property type="component" value="Unassembled WGS sequence"/>
</dbReference>
<accession>A0A151JZU9</accession>
<reference evidence="1 2" key="1">
    <citation type="submission" date="2016-03" db="EMBL/GenBank/DDBJ databases">
        <title>Trachymyrmex septentrionalis WGS genome.</title>
        <authorList>
            <person name="Nygaard S."/>
            <person name="Hu H."/>
            <person name="Boomsma J."/>
            <person name="Zhang G."/>
        </authorList>
    </citation>
    <scope>NUCLEOTIDE SEQUENCE [LARGE SCALE GENOMIC DNA]</scope>
    <source>
        <strain evidence="1">Tsep2-gDNA-1</strain>
        <tissue evidence="1">Whole body</tissue>
    </source>
</reference>
<gene>
    <name evidence="1" type="ORF">ALC56_02888</name>
</gene>
<dbReference type="STRING" id="34720.A0A151JZU9"/>
<organism evidence="1 2">
    <name type="scientific">Trachymyrmex septentrionalis</name>
    <dbReference type="NCBI Taxonomy" id="34720"/>
    <lineage>
        <taxon>Eukaryota</taxon>
        <taxon>Metazoa</taxon>
        <taxon>Ecdysozoa</taxon>
        <taxon>Arthropoda</taxon>
        <taxon>Hexapoda</taxon>
        <taxon>Insecta</taxon>
        <taxon>Pterygota</taxon>
        <taxon>Neoptera</taxon>
        <taxon>Endopterygota</taxon>
        <taxon>Hymenoptera</taxon>
        <taxon>Apocrita</taxon>
        <taxon>Aculeata</taxon>
        <taxon>Formicoidea</taxon>
        <taxon>Formicidae</taxon>
        <taxon>Myrmicinae</taxon>
        <taxon>Trachymyrmex</taxon>
    </lineage>
</organism>
<dbReference type="Gene3D" id="3.60.10.10">
    <property type="entry name" value="Endonuclease/exonuclease/phosphatase"/>
    <property type="match status" value="1"/>
</dbReference>
<dbReference type="AlphaFoldDB" id="A0A151JZU9"/>
<dbReference type="EMBL" id="KQ981329">
    <property type="protein sequence ID" value="KYN42688.1"/>
    <property type="molecule type" value="Genomic_DNA"/>
</dbReference>
<evidence type="ECO:0000313" key="1">
    <source>
        <dbReference type="EMBL" id="KYN42688.1"/>
    </source>
</evidence>
<dbReference type="InterPro" id="IPR036691">
    <property type="entry name" value="Endo/exonu/phosph_ase_sf"/>
</dbReference>
<sequence>DDLKICHVNCQSLMVHYDEFLNFLVTFDYHIICMTEMWLRPEVMDGRHGDRVAFYYRSYFGASLLTCSEAGCCGRPEFLIAEVRFRSASSLLLGIVYRQLNTGYLQEFQNQFLDLQINYKHSIIFGDFNADILDTYDSMQLKNFIDSPNLYCVPYRATHHLRDSNTLLNLCVIDDSTKMTGYGQHGIAFSRLTT</sequence>
<evidence type="ECO:0000313" key="2">
    <source>
        <dbReference type="Proteomes" id="UP000078541"/>
    </source>
</evidence>
<keyword evidence="2" id="KW-1185">Reference proteome</keyword>
<evidence type="ECO:0008006" key="3">
    <source>
        <dbReference type="Google" id="ProtNLM"/>
    </source>
</evidence>